<dbReference type="OrthoDB" id="3800738at2759"/>
<evidence type="ECO:0000313" key="2">
    <source>
        <dbReference type="EMBL" id="OKO99461.1"/>
    </source>
</evidence>
<dbReference type="InterPro" id="IPR001810">
    <property type="entry name" value="F-box_dom"/>
</dbReference>
<feature type="domain" description="F-box" evidence="1">
    <location>
        <begin position="19"/>
        <end position="50"/>
    </location>
</feature>
<dbReference type="EMBL" id="MNBE01000657">
    <property type="protein sequence ID" value="OKO99461.1"/>
    <property type="molecule type" value="Genomic_DNA"/>
</dbReference>
<reference evidence="2 3" key="1">
    <citation type="submission" date="2016-10" db="EMBL/GenBank/DDBJ databases">
        <title>Genome sequence of the ascomycete fungus Penicillium subrubescens.</title>
        <authorList>
            <person name="De Vries R.P."/>
            <person name="Peng M."/>
            <person name="Dilokpimol A."/>
            <person name="Hilden K."/>
            <person name="Makela M.R."/>
            <person name="Grigoriev I."/>
            <person name="Riley R."/>
            <person name="Granchi Z."/>
        </authorList>
    </citation>
    <scope>NUCLEOTIDE SEQUENCE [LARGE SCALE GENOMIC DNA]</scope>
    <source>
        <strain evidence="2 3">CBS 132785</strain>
    </source>
</reference>
<sequence length="318" mass="36585">MREAVKMPSSAEKTFSIYEITEHILLHLNDHVEIIRVQRVCRAWKDVIQTSPALQSACWYQPSNDRNSQKRSISDQQTQSWRLNPAFNQIGVSISEDSIKGVHLADNIQEKGDFSLQKRIYDKPGSWTTMLATQPPCQRISVECYGNYSGDETIHYLIESTTGCFLMGDIMAVLAECQNRQECGIDRWAGVRHYTGRLLRWSESYWDDNADWKMHAQMSNDVSVKVAVTIPWGGPECPAFSLRRLHGSKVFLHEMILHKMITDDDSEYQWDYWYHGGSLGKPVCQTEPYKANLLVVQQLQEGYLSNCSHIFRLLSDVK</sequence>
<gene>
    <name evidence="2" type="ORF">PENSUB_8445</name>
</gene>
<organism evidence="2 3">
    <name type="scientific">Penicillium subrubescens</name>
    <dbReference type="NCBI Taxonomy" id="1316194"/>
    <lineage>
        <taxon>Eukaryota</taxon>
        <taxon>Fungi</taxon>
        <taxon>Dikarya</taxon>
        <taxon>Ascomycota</taxon>
        <taxon>Pezizomycotina</taxon>
        <taxon>Eurotiomycetes</taxon>
        <taxon>Eurotiomycetidae</taxon>
        <taxon>Eurotiales</taxon>
        <taxon>Aspergillaceae</taxon>
        <taxon>Penicillium</taxon>
    </lineage>
</organism>
<comment type="caution">
    <text evidence="2">The sequence shown here is derived from an EMBL/GenBank/DDBJ whole genome shotgun (WGS) entry which is preliminary data.</text>
</comment>
<evidence type="ECO:0000259" key="1">
    <source>
        <dbReference type="Pfam" id="PF12937"/>
    </source>
</evidence>
<dbReference type="Proteomes" id="UP000186955">
    <property type="component" value="Unassembled WGS sequence"/>
</dbReference>
<dbReference type="Pfam" id="PF12937">
    <property type="entry name" value="F-box-like"/>
    <property type="match status" value="1"/>
</dbReference>
<dbReference type="CDD" id="cd09917">
    <property type="entry name" value="F-box_SF"/>
    <property type="match status" value="1"/>
</dbReference>
<evidence type="ECO:0000313" key="3">
    <source>
        <dbReference type="Proteomes" id="UP000186955"/>
    </source>
</evidence>
<dbReference type="SUPFAM" id="SSF81383">
    <property type="entry name" value="F-box domain"/>
    <property type="match status" value="1"/>
</dbReference>
<dbReference type="AlphaFoldDB" id="A0A1Q5TGY2"/>
<keyword evidence="3" id="KW-1185">Reference proteome</keyword>
<name>A0A1Q5TGY2_9EURO</name>
<dbReference type="Gene3D" id="1.20.1280.50">
    <property type="match status" value="1"/>
</dbReference>
<proteinExistence type="predicted"/>
<accession>A0A1Q5TGY2</accession>
<dbReference type="InterPro" id="IPR036047">
    <property type="entry name" value="F-box-like_dom_sf"/>
</dbReference>
<protein>
    <recommendedName>
        <fullName evidence="1">F-box domain-containing protein</fullName>
    </recommendedName>
</protein>